<dbReference type="InterPro" id="IPR001647">
    <property type="entry name" value="HTH_TetR"/>
</dbReference>
<dbReference type="EMBL" id="JABBNB010000018">
    <property type="protein sequence ID" value="NMO02907.1"/>
    <property type="molecule type" value="Genomic_DNA"/>
</dbReference>
<dbReference type="InterPro" id="IPR009057">
    <property type="entry name" value="Homeodomain-like_sf"/>
</dbReference>
<evidence type="ECO:0000313" key="5">
    <source>
        <dbReference type="Proteomes" id="UP000550729"/>
    </source>
</evidence>
<dbReference type="Gene3D" id="1.10.357.10">
    <property type="entry name" value="Tetracycline Repressor, domain 2"/>
    <property type="match status" value="1"/>
</dbReference>
<keyword evidence="5" id="KW-1185">Reference proteome</keyword>
<dbReference type="SUPFAM" id="SSF46689">
    <property type="entry name" value="Homeodomain-like"/>
    <property type="match status" value="1"/>
</dbReference>
<reference evidence="4 5" key="1">
    <citation type="submission" date="2020-04" db="EMBL/GenBank/DDBJ databases">
        <title>Gordonia sp. nov. TBRC 11910.</title>
        <authorList>
            <person name="Suriyachadkun C."/>
        </authorList>
    </citation>
    <scope>NUCLEOTIDE SEQUENCE [LARGE SCALE GENOMIC DNA]</scope>
    <source>
        <strain evidence="4 5">TBRC 11910</strain>
    </source>
</reference>
<dbReference type="Pfam" id="PF17932">
    <property type="entry name" value="TetR_C_24"/>
    <property type="match status" value="1"/>
</dbReference>
<dbReference type="InterPro" id="IPR036271">
    <property type="entry name" value="Tet_transcr_reg_TetR-rel_C_sf"/>
</dbReference>
<keyword evidence="1 2" id="KW-0238">DNA-binding</keyword>
<evidence type="ECO:0000256" key="1">
    <source>
        <dbReference type="ARBA" id="ARBA00023125"/>
    </source>
</evidence>
<comment type="caution">
    <text evidence="4">The sequence shown here is derived from an EMBL/GenBank/DDBJ whole genome shotgun (WGS) entry which is preliminary data.</text>
</comment>
<proteinExistence type="predicted"/>
<dbReference type="PRINTS" id="PR00455">
    <property type="entry name" value="HTHTETR"/>
</dbReference>
<dbReference type="AlphaFoldDB" id="A0A848KXR8"/>
<dbReference type="GO" id="GO:0000976">
    <property type="term" value="F:transcription cis-regulatory region binding"/>
    <property type="evidence" value="ECO:0007669"/>
    <property type="project" value="TreeGrafter"/>
</dbReference>
<dbReference type="InterPro" id="IPR050109">
    <property type="entry name" value="HTH-type_TetR-like_transc_reg"/>
</dbReference>
<sequence length="223" mass="24359">MVRAETMMGAAVNRAAEQGAPLVVGRDPWASVSSETARTILKAAVQAFSERGFHGTNLKAITAGTGLSTAALYVHFSSKEDLLFEISKRGYLETVEIVEAATAFDDPVEALRVLVYAFTRWQAEQHTTGRIVFYESEALTDEHANELLELRRGGELKIRAVIEKGIEQGAFLPGDVRGVSAALLSLSIDVARWYGPHAPYSPDELGRLYCVLACRMLGVRDDD</sequence>
<feature type="DNA-binding region" description="H-T-H motif" evidence="2">
    <location>
        <begin position="57"/>
        <end position="76"/>
    </location>
</feature>
<dbReference type="Pfam" id="PF00440">
    <property type="entry name" value="TetR_N"/>
    <property type="match status" value="1"/>
</dbReference>
<accession>A0A848KXR8</accession>
<feature type="domain" description="HTH tetR-type" evidence="3">
    <location>
        <begin position="34"/>
        <end position="94"/>
    </location>
</feature>
<dbReference type="PANTHER" id="PTHR30055:SF200">
    <property type="entry name" value="HTH-TYPE TRANSCRIPTIONAL REPRESSOR BDCR"/>
    <property type="match status" value="1"/>
</dbReference>
<name>A0A848KXR8_9ACTN</name>
<dbReference type="PANTHER" id="PTHR30055">
    <property type="entry name" value="HTH-TYPE TRANSCRIPTIONAL REGULATOR RUTR"/>
    <property type="match status" value="1"/>
</dbReference>
<evidence type="ECO:0000313" key="4">
    <source>
        <dbReference type="EMBL" id="NMO02907.1"/>
    </source>
</evidence>
<evidence type="ECO:0000259" key="3">
    <source>
        <dbReference type="PROSITE" id="PS50977"/>
    </source>
</evidence>
<evidence type="ECO:0000256" key="2">
    <source>
        <dbReference type="PROSITE-ProRule" id="PRU00335"/>
    </source>
</evidence>
<protein>
    <submittedName>
        <fullName evidence="4">TetR/AcrR family transcriptional regulator</fullName>
    </submittedName>
</protein>
<organism evidence="4 5">
    <name type="scientific">Gordonia asplenii</name>
    <dbReference type="NCBI Taxonomy" id="2725283"/>
    <lineage>
        <taxon>Bacteria</taxon>
        <taxon>Bacillati</taxon>
        <taxon>Actinomycetota</taxon>
        <taxon>Actinomycetes</taxon>
        <taxon>Mycobacteriales</taxon>
        <taxon>Gordoniaceae</taxon>
        <taxon>Gordonia</taxon>
    </lineage>
</organism>
<dbReference type="RefSeq" id="WP_170195417.1">
    <property type="nucleotide sequence ID" value="NZ_JABBNB010000018.1"/>
</dbReference>
<dbReference type="Proteomes" id="UP000550729">
    <property type="component" value="Unassembled WGS sequence"/>
</dbReference>
<dbReference type="PROSITE" id="PS50977">
    <property type="entry name" value="HTH_TETR_2"/>
    <property type="match status" value="1"/>
</dbReference>
<dbReference type="SUPFAM" id="SSF48498">
    <property type="entry name" value="Tetracyclin repressor-like, C-terminal domain"/>
    <property type="match status" value="1"/>
</dbReference>
<gene>
    <name evidence="4" type="ORF">HH308_16970</name>
</gene>
<dbReference type="GO" id="GO:0003700">
    <property type="term" value="F:DNA-binding transcription factor activity"/>
    <property type="evidence" value="ECO:0007669"/>
    <property type="project" value="TreeGrafter"/>
</dbReference>
<dbReference type="InterPro" id="IPR041490">
    <property type="entry name" value="KstR2_TetR_C"/>
</dbReference>